<name>X1S0I7_9ZZZZ</name>
<dbReference type="Gene3D" id="3.40.30.10">
    <property type="entry name" value="Glutaredoxin"/>
    <property type="match status" value="1"/>
</dbReference>
<dbReference type="SUPFAM" id="SSF52833">
    <property type="entry name" value="Thioredoxin-like"/>
    <property type="match status" value="1"/>
</dbReference>
<dbReference type="PROSITE" id="PS51354">
    <property type="entry name" value="GLUTAREDOXIN_2"/>
    <property type="match status" value="1"/>
</dbReference>
<dbReference type="Pfam" id="PF00462">
    <property type="entry name" value="Glutaredoxin"/>
    <property type="match status" value="1"/>
</dbReference>
<dbReference type="InterPro" id="IPR002109">
    <property type="entry name" value="Glutaredoxin"/>
</dbReference>
<protein>
    <recommendedName>
        <fullName evidence="1">Glutaredoxin domain-containing protein</fullName>
    </recommendedName>
</protein>
<feature type="domain" description="Glutaredoxin" evidence="1">
    <location>
        <begin position="22"/>
        <end position="88"/>
    </location>
</feature>
<proteinExistence type="predicted"/>
<dbReference type="AlphaFoldDB" id="X1S0I7"/>
<accession>X1S0I7</accession>
<evidence type="ECO:0000313" key="2">
    <source>
        <dbReference type="EMBL" id="GAI68950.1"/>
    </source>
</evidence>
<sequence length="105" mass="12438">MFPEFIEKLAQEVDGADNAHDVMIFTLSTCMWCKKCKKWLKDKNVKYRYVDLDQIDSGEKIKLLKYVRENYKPDRISYPFLVCDDKFVIGYDPNKYEELLKPGGN</sequence>
<evidence type="ECO:0000259" key="1">
    <source>
        <dbReference type="Pfam" id="PF00462"/>
    </source>
</evidence>
<dbReference type="InterPro" id="IPR036249">
    <property type="entry name" value="Thioredoxin-like_sf"/>
</dbReference>
<gene>
    <name evidence="2" type="ORF">S12H4_00448</name>
</gene>
<dbReference type="EMBL" id="BARW01000049">
    <property type="protein sequence ID" value="GAI68950.1"/>
    <property type="molecule type" value="Genomic_DNA"/>
</dbReference>
<organism evidence="2">
    <name type="scientific">marine sediment metagenome</name>
    <dbReference type="NCBI Taxonomy" id="412755"/>
    <lineage>
        <taxon>unclassified sequences</taxon>
        <taxon>metagenomes</taxon>
        <taxon>ecological metagenomes</taxon>
    </lineage>
</organism>
<reference evidence="2" key="1">
    <citation type="journal article" date="2014" name="Front. Microbiol.">
        <title>High frequency of phylogenetically diverse reductive dehalogenase-homologous genes in deep subseafloor sedimentary metagenomes.</title>
        <authorList>
            <person name="Kawai M."/>
            <person name="Futagami T."/>
            <person name="Toyoda A."/>
            <person name="Takaki Y."/>
            <person name="Nishi S."/>
            <person name="Hori S."/>
            <person name="Arai W."/>
            <person name="Tsubouchi T."/>
            <person name="Morono Y."/>
            <person name="Uchiyama I."/>
            <person name="Ito T."/>
            <person name="Fujiyama A."/>
            <person name="Inagaki F."/>
            <person name="Takami H."/>
        </authorList>
    </citation>
    <scope>NUCLEOTIDE SEQUENCE</scope>
    <source>
        <strain evidence="2">Expedition CK06-06</strain>
    </source>
</reference>
<comment type="caution">
    <text evidence="2">The sequence shown here is derived from an EMBL/GenBank/DDBJ whole genome shotgun (WGS) entry which is preliminary data.</text>
</comment>